<dbReference type="RefSeq" id="WP_124330497.1">
    <property type="nucleotide sequence ID" value="NZ_BEXT01000001.1"/>
</dbReference>
<accession>A0A401G2J5</accession>
<dbReference type="EMBL" id="BEXT01000001">
    <property type="protein sequence ID" value="GBC63436.1"/>
    <property type="molecule type" value="Genomic_DNA"/>
</dbReference>
<evidence type="ECO:0000313" key="3">
    <source>
        <dbReference type="Proteomes" id="UP000288096"/>
    </source>
</evidence>
<protein>
    <recommendedName>
        <fullName evidence="4">DUF4230 domain-containing protein</fullName>
    </recommendedName>
</protein>
<keyword evidence="1" id="KW-1133">Transmembrane helix</keyword>
<keyword evidence="1" id="KW-0812">Transmembrane</keyword>
<sequence>MDDQNEKRPIKPVKEERPPSQWANALVKIAWTAAAFGLCLAAMLLFKPWVEVRTAERRETDVTYLLEQHKAVMNLELVRRTITGTVDKTFYRDYHVSLLGMEAPQYTLSAYAEIRCPVSYSYYVSLGDPWKIIWKNGVIRVEAPKIRVASPQVDISAMTERYEAPPIGFDREEIFEEMKRSLMPILIRMGNKQRQIDYVREDCRRQVGKFVRTWVMNDTPVDAVIVRFADDEPETDTDTHIIMRDEKELEIRTTLN</sequence>
<organism evidence="2 3">
    <name type="scientific">Desulfonema ishimotonii</name>
    <dbReference type="NCBI Taxonomy" id="45657"/>
    <lineage>
        <taxon>Bacteria</taxon>
        <taxon>Pseudomonadati</taxon>
        <taxon>Thermodesulfobacteriota</taxon>
        <taxon>Desulfobacteria</taxon>
        <taxon>Desulfobacterales</taxon>
        <taxon>Desulfococcaceae</taxon>
        <taxon>Desulfonema</taxon>
    </lineage>
</organism>
<dbReference type="Proteomes" id="UP000288096">
    <property type="component" value="Unassembled WGS sequence"/>
</dbReference>
<reference evidence="3" key="2">
    <citation type="submission" date="2019-01" db="EMBL/GenBank/DDBJ databases">
        <title>Genome sequence of Desulfonema ishimotonii strain Tokyo 01.</title>
        <authorList>
            <person name="Fukui M."/>
        </authorList>
    </citation>
    <scope>NUCLEOTIDE SEQUENCE [LARGE SCALE GENOMIC DNA]</scope>
    <source>
        <strain evidence="3">Tokyo 01</strain>
    </source>
</reference>
<name>A0A401G2J5_9BACT</name>
<keyword evidence="3" id="KW-1185">Reference proteome</keyword>
<evidence type="ECO:0000313" key="2">
    <source>
        <dbReference type="EMBL" id="GBC63436.1"/>
    </source>
</evidence>
<evidence type="ECO:0008006" key="4">
    <source>
        <dbReference type="Google" id="ProtNLM"/>
    </source>
</evidence>
<gene>
    <name evidence="2" type="ORF">DENIS_4430</name>
</gene>
<evidence type="ECO:0000256" key="1">
    <source>
        <dbReference type="SAM" id="Phobius"/>
    </source>
</evidence>
<keyword evidence="1" id="KW-0472">Membrane</keyword>
<reference evidence="3" key="1">
    <citation type="submission" date="2017-11" db="EMBL/GenBank/DDBJ databases">
        <authorList>
            <person name="Watanabe M."/>
            <person name="Kojima H."/>
        </authorList>
    </citation>
    <scope>NUCLEOTIDE SEQUENCE [LARGE SCALE GENOMIC DNA]</scope>
    <source>
        <strain evidence="3">Tokyo 01</strain>
    </source>
</reference>
<comment type="caution">
    <text evidence="2">The sequence shown here is derived from an EMBL/GenBank/DDBJ whole genome shotgun (WGS) entry which is preliminary data.</text>
</comment>
<feature type="transmembrane region" description="Helical" evidence="1">
    <location>
        <begin position="29"/>
        <end position="50"/>
    </location>
</feature>
<dbReference type="AlphaFoldDB" id="A0A401G2J5"/>
<proteinExistence type="predicted"/>